<sequence>MDMKYRMALAMGLMLCTVSDSTAQIVHIWDLAQTDRPGQFTIYNPDPQDSQFGTPVRSGDLNGDGLDDLVVSAMAGDGPASDLRANAGEVAVYFSQGVIAGTADLREPMDNVVTVYGEASMDIFGIKTEVDDVDADGRQDLLVGAFYADGPSGLDAGKLYVISGHLLSALLETGEDLDLADLPIDGVTVVHGPQARSRLGVWMATGDVDGDGVQDIVVGADQAGNVTSSDSEAGQ</sequence>
<evidence type="ECO:0008006" key="6">
    <source>
        <dbReference type="Google" id="ProtNLM"/>
    </source>
</evidence>
<dbReference type="SUPFAM" id="SSF69318">
    <property type="entry name" value="Integrin alpha N-terminal domain"/>
    <property type="match status" value="1"/>
</dbReference>
<keyword evidence="1" id="KW-0732">Signal</keyword>
<evidence type="ECO:0000256" key="3">
    <source>
        <dbReference type="ARBA" id="ARBA00022801"/>
    </source>
</evidence>
<dbReference type="PANTHER" id="PTHR23221">
    <property type="entry name" value="GLYCOSYLPHOSPHATIDYLINOSITOL PHOSPHOLIPASE D"/>
    <property type="match status" value="1"/>
</dbReference>
<protein>
    <recommendedName>
        <fullName evidence="6">VCBS repeat-containing protein</fullName>
    </recommendedName>
</protein>
<proteinExistence type="predicted"/>
<dbReference type="PROSITE" id="PS51470">
    <property type="entry name" value="FG_GAP"/>
    <property type="match status" value="2"/>
</dbReference>
<gene>
    <name evidence="5" type="ORF">METZ01_LOCUS324124</name>
</gene>
<dbReference type="AlphaFoldDB" id="A0A382PEN0"/>
<dbReference type="InterPro" id="IPR013519">
    <property type="entry name" value="Int_alpha_beta-p"/>
</dbReference>
<feature type="non-terminal residue" evidence="5">
    <location>
        <position position="235"/>
    </location>
</feature>
<keyword evidence="3" id="KW-0378">Hydrolase</keyword>
<dbReference type="GO" id="GO:0016787">
    <property type="term" value="F:hydrolase activity"/>
    <property type="evidence" value="ECO:0007669"/>
    <property type="project" value="UniProtKB-KW"/>
</dbReference>
<dbReference type="Pfam" id="PF01839">
    <property type="entry name" value="FG-GAP"/>
    <property type="match status" value="2"/>
</dbReference>
<evidence type="ECO:0000313" key="5">
    <source>
        <dbReference type="EMBL" id="SVC71270.1"/>
    </source>
</evidence>
<dbReference type="PANTHER" id="PTHR23221:SF7">
    <property type="entry name" value="PHOSPHATIDYLINOSITOL-GLYCAN-SPECIFIC PHOSPHOLIPASE D"/>
    <property type="match status" value="1"/>
</dbReference>
<name>A0A382PEN0_9ZZZZ</name>
<dbReference type="Gene3D" id="2.130.10.130">
    <property type="entry name" value="Integrin alpha, N-terminal"/>
    <property type="match status" value="2"/>
</dbReference>
<reference evidence="5" key="1">
    <citation type="submission" date="2018-05" db="EMBL/GenBank/DDBJ databases">
        <authorList>
            <person name="Lanie J.A."/>
            <person name="Ng W.-L."/>
            <person name="Kazmierczak K.M."/>
            <person name="Andrzejewski T.M."/>
            <person name="Davidsen T.M."/>
            <person name="Wayne K.J."/>
            <person name="Tettelin H."/>
            <person name="Glass J.I."/>
            <person name="Rusch D."/>
            <person name="Podicherti R."/>
            <person name="Tsui H.-C.T."/>
            <person name="Winkler M.E."/>
        </authorList>
    </citation>
    <scope>NUCLEOTIDE SEQUENCE</scope>
</reference>
<evidence type="ECO:0000256" key="1">
    <source>
        <dbReference type="ARBA" id="ARBA00022729"/>
    </source>
</evidence>
<organism evidence="5">
    <name type="scientific">marine metagenome</name>
    <dbReference type="NCBI Taxonomy" id="408172"/>
    <lineage>
        <taxon>unclassified sequences</taxon>
        <taxon>metagenomes</taxon>
        <taxon>ecological metagenomes</taxon>
    </lineage>
</organism>
<dbReference type="EMBL" id="UINC01106534">
    <property type="protein sequence ID" value="SVC71270.1"/>
    <property type="molecule type" value="Genomic_DNA"/>
</dbReference>
<keyword evidence="2" id="KW-0677">Repeat</keyword>
<dbReference type="InterPro" id="IPR028994">
    <property type="entry name" value="Integrin_alpha_N"/>
</dbReference>
<keyword evidence="4" id="KW-0325">Glycoprotein</keyword>
<evidence type="ECO:0000256" key="2">
    <source>
        <dbReference type="ARBA" id="ARBA00022737"/>
    </source>
</evidence>
<dbReference type="SMART" id="SM00191">
    <property type="entry name" value="Int_alpha"/>
    <property type="match status" value="3"/>
</dbReference>
<dbReference type="InterPro" id="IPR013517">
    <property type="entry name" value="FG-GAP"/>
</dbReference>
<evidence type="ECO:0000256" key="4">
    <source>
        <dbReference type="ARBA" id="ARBA00023180"/>
    </source>
</evidence>
<accession>A0A382PEN0</accession>